<proteinExistence type="predicted"/>
<accession>A0A1J5Q461</accession>
<dbReference type="Pfam" id="PF18301">
    <property type="entry name" value="preATP-grasp_3"/>
    <property type="match status" value="1"/>
</dbReference>
<sequence length="372" mass="39780">MNNFQCIAAIAQAGLDGSVEMAFAAPCAHHLALQQVYDGNDVHLKIFVFEYVTGGGLYRETLPASLVREGDLMLQSLLLDLSGIPGLATIVTRDARLPAPVLANQLVEVSPTADFEQCWQQCLDAADAVWLIAPETGGVLEKFGVEVIAAGKRLLGSTPDAVKVTASKFSTSARLAEHDVAVVPSYMPHDAPITAGVWVAKPDDGAGCEDTCRFDSHSALSAWLGRAGRMQTHVVQPWLPGEPASLSMLCRDGQAWLLSCNRQLIELNQGGFSYHGSELNGMAHHWSALESLAQRVAAAFPGLAGYVGVDLVVDDGAITVLEINPRLTTSYAGLSRAMGCNPARLVLDLFYNDVFELPPLMSRNVVKISLNA</sequence>
<evidence type="ECO:0000259" key="1">
    <source>
        <dbReference type="PROSITE" id="PS50975"/>
    </source>
</evidence>
<dbReference type="Gene3D" id="3.30.470.20">
    <property type="entry name" value="ATP-grasp fold, B domain"/>
    <property type="match status" value="1"/>
</dbReference>
<dbReference type="InterPro" id="IPR024710">
    <property type="entry name" value="MfnD"/>
</dbReference>
<name>A0A1J5Q461_9ZZZZ</name>
<dbReference type="EMBL" id="MLJW01004096">
    <property type="protein sequence ID" value="OIQ70653.1"/>
    <property type="molecule type" value="Genomic_DNA"/>
</dbReference>
<organism evidence="2">
    <name type="scientific">mine drainage metagenome</name>
    <dbReference type="NCBI Taxonomy" id="410659"/>
    <lineage>
        <taxon>unclassified sequences</taxon>
        <taxon>metagenomes</taxon>
        <taxon>ecological metagenomes</taxon>
    </lineage>
</organism>
<dbReference type="GO" id="GO:0005524">
    <property type="term" value="F:ATP binding"/>
    <property type="evidence" value="ECO:0007669"/>
    <property type="project" value="InterPro"/>
</dbReference>
<dbReference type="AlphaFoldDB" id="A0A1J5Q461"/>
<dbReference type="PIRSF" id="PIRSF016766">
    <property type="entry name" value="UCP016766_ATPgrasp"/>
    <property type="match status" value="1"/>
</dbReference>
<feature type="domain" description="ATP-grasp" evidence="1">
    <location>
        <begin position="289"/>
        <end position="351"/>
    </location>
</feature>
<reference evidence="2" key="1">
    <citation type="submission" date="2016-10" db="EMBL/GenBank/DDBJ databases">
        <title>Sequence of Gallionella enrichment culture.</title>
        <authorList>
            <person name="Poehlein A."/>
            <person name="Muehling M."/>
            <person name="Daniel R."/>
        </authorList>
    </citation>
    <scope>NUCLEOTIDE SEQUENCE</scope>
</reference>
<dbReference type="Pfam" id="PF02655">
    <property type="entry name" value="ATP-grasp_3"/>
    <property type="match status" value="1"/>
</dbReference>
<protein>
    <submittedName>
        <fullName evidence="2">Carbamoyl phosphate synthase-like protein</fullName>
    </submittedName>
</protein>
<dbReference type="PROSITE" id="PS50975">
    <property type="entry name" value="ATP_GRASP"/>
    <property type="match status" value="1"/>
</dbReference>
<dbReference type="InterPro" id="IPR011761">
    <property type="entry name" value="ATP-grasp"/>
</dbReference>
<dbReference type="GO" id="GO:0046872">
    <property type="term" value="F:metal ion binding"/>
    <property type="evidence" value="ECO:0007669"/>
    <property type="project" value="InterPro"/>
</dbReference>
<dbReference type="InterPro" id="IPR040803">
    <property type="entry name" value="MfnD_preATP-grasp"/>
</dbReference>
<dbReference type="SUPFAM" id="SSF56059">
    <property type="entry name" value="Glutathione synthetase ATP-binding domain-like"/>
    <property type="match status" value="1"/>
</dbReference>
<dbReference type="InterPro" id="IPR003806">
    <property type="entry name" value="ATP-grasp_PylC-type"/>
</dbReference>
<comment type="caution">
    <text evidence="2">The sequence shown here is derived from an EMBL/GenBank/DDBJ whole genome shotgun (WGS) entry which is preliminary data.</text>
</comment>
<evidence type="ECO:0000313" key="2">
    <source>
        <dbReference type="EMBL" id="OIQ70653.1"/>
    </source>
</evidence>
<dbReference type="Gene3D" id="3.40.50.11770">
    <property type="match status" value="1"/>
</dbReference>
<gene>
    <name evidence="2" type="ORF">GALL_477330</name>
</gene>